<feature type="transmembrane region" description="Helical" evidence="1">
    <location>
        <begin position="101"/>
        <end position="123"/>
    </location>
</feature>
<organism evidence="2 3">
    <name type="scientific">Clostridium tertium</name>
    <dbReference type="NCBI Taxonomy" id="1559"/>
    <lineage>
        <taxon>Bacteria</taxon>
        <taxon>Bacillati</taxon>
        <taxon>Bacillota</taxon>
        <taxon>Clostridia</taxon>
        <taxon>Eubacteriales</taxon>
        <taxon>Clostridiaceae</taxon>
        <taxon>Clostridium</taxon>
    </lineage>
</organism>
<accession>A0A9X4B0B3</accession>
<feature type="transmembrane region" description="Helical" evidence="1">
    <location>
        <begin position="40"/>
        <end position="64"/>
    </location>
</feature>
<sequence length="215" mass="23151">MIILKKSIRLILGFLLCASSTVFMLNSNLGLSPWDVFHQGISNVTGITIGEASILTSVLVVLIGIMLKQKIGIGTLLNILFVGKFIDIINESNIIPVANSLFSGIVMMIIGMFVMGYGCYLYIGCEIGCGPRDGLMIGLSQKLNKPIKIVRGSIEISVLIIGFLLGGAAGLGTFISAVGLGYCMQVIFKTCKFDVVNIRHKAIMESLEVVNIFNK</sequence>
<reference evidence="2" key="1">
    <citation type="submission" date="2022-05" db="EMBL/GenBank/DDBJ databases">
        <title>Draft genome sequence of Clostridium tertium strain CP3 isolated from Peru.</title>
        <authorList>
            <person name="Hurtado R."/>
            <person name="Lima L."/>
            <person name="Sousa T."/>
            <person name="Jaiswal A.K."/>
            <person name="Tiwari S."/>
            <person name="Maturrano L."/>
            <person name="Brenig B."/>
            <person name="Azevedo V."/>
        </authorList>
    </citation>
    <scope>NUCLEOTIDE SEQUENCE</scope>
    <source>
        <strain evidence="2">CP3</strain>
    </source>
</reference>
<keyword evidence="1" id="KW-0472">Membrane</keyword>
<keyword evidence="3" id="KW-1185">Reference proteome</keyword>
<dbReference type="InterPro" id="IPR038750">
    <property type="entry name" value="YczE/YyaS-like"/>
</dbReference>
<evidence type="ECO:0000313" key="2">
    <source>
        <dbReference type="EMBL" id="MDC4240560.1"/>
    </source>
</evidence>
<dbReference type="PANTHER" id="PTHR40078">
    <property type="entry name" value="INTEGRAL MEMBRANE PROTEIN-RELATED"/>
    <property type="match status" value="1"/>
</dbReference>
<dbReference type="Proteomes" id="UP001141183">
    <property type="component" value="Unassembled WGS sequence"/>
</dbReference>
<keyword evidence="1" id="KW-1133">Transmembrane helix</keyword>
<dbReference type="RefSeq" id="WP_035284937.1">
    <property type="nucleotide sequence ID" value="NZ_CABKOG010000003.1"/>
</dbReference>
<dbReference type="Pfam" id="PF19700">
    <property type="entry name" value="DUF6198"/>
    <property type="match status" value="1"/>
</dbReference>
<evidence type="ECO:0008006" key="4">
    <source>
        <dbReference type="Google" id="ProtNLM"/>
    </source>
</evidence>
<feature type="transmembrane region" description="Helical" evidence="1">
    <location>
        <begin position="158"/>
        <end position="182"/>
    </location>
</feature>
<keyword evidence="1" id="KW-0812">Transmembrane</keyword>
<proteinExistence type="predicted"/>
<evidence type="ECO:0000313" key="3">
    <source>
        <dbReference type="Proteomes" id="UP001141183"/>
    </source>
</evidence>
<evidence type="ECO:0000256" key="1">
    <source>
        <dbReference type="SAM" id="Phobius"/>
    </source>
</evidence>
<comment type="caution">
    <text evidence="2">The sequence shown here is derived from an EMBL/GenBank/DDBJ whole genome shotgun (WGS) entry which is preliminary data.</text>
</comment>
<protein>
    <recommendedName>
        <fullName evidence="4">BCR, YitT family</fullName>
    </recommendedName>
</protein>
<dbReference type="EMBL" id="JAMRYU010000010">
    <property type="protein sequence ID" value="MDC4240560.1"/>
    <property type="molecule type" value="Genomic_DNA"/>
</dbReference>
<name>A0A9X4B0B3_9CLOT</name>
<dbReference type="PANTHER" id="PTHR40078:SF1">
    <property type="entry name" value="INTEGRAL MEMBRANE PROTEIN"/>
    <property type="match status" value="1"/>
</dbReference>
<gene>
    <name evidence="2" type="ORF">NE398_10350</name>
</gene>
<dbReference type="AlphaFoldDB" id="A0A9X4B0B3"/>